<dbReference type="EMBL" id="MIKG01000003">
    <property type="protein sequence ID" value="RAO66479.1"/>
    <property type="molecule type" value="Genomic_DNA"/>
</dbReference>
<dbReference type="GO" id="GO:0031048">
    <property type="term" value="P:regulatory ncRNA-mediated heterochromatin formation"/>
    <property type="evidence" value="ECO:0007669"/>
    <property type="project" value="TreeGrafter"/>
</dbReference>
<dbReference type="OrthoDB" id="297219at2759"/>
<feature type="compositionally biased region" description="Basic and acidic residues" evidence="5">
    <location>
        <begin position="22"/>
        <end position="39"/>
    </location>
</feature>
<feature type="region of interest" description="Disordered" evidence="5">
    <location>
        <begin position="221"/>
        <end position="256"/>
    </location>
</feature>
<comment type="caution">
    <text evidence="6">The sequence shown here is derived from an EMBL/GenBank/DDBJ whole genome shotgun (WGS) entry which is preliminary data.</text>
</comment>
<dbReference type="AlphaFoldDB" id="A0A364KSF4"/>
<organism evidence="6 7">
    <name type="scientific">Talaromyces amestolkiae</name>
    <dbReference type="NCBI Taxonomy" id="1196081"/>
    <lineage>
        <taxon>Eukaryota</taxon>
        <taxon>Fungi</taxon>
        <taxon>Dikarya</taxon>
        <taxon>Ascomycota</taxon>
        <taxon>Pezizomycotina</taxon>
        <taxon>Eurotiomycetes</taxon>
        <taxon>Eurotiomycetidae</taxon>
        <taxon>Eurotiales</taxon>
        <taxon>Trichocomaceae</taxon>
        <taxon>Talaromyces</taxon>
        <taxon>Talaromyces sect. Talaromyces</taxon>
    </lineage>
</organism>
<dbReference type="Gene3D" id="1.25.40.10">
    <property type="entry name" value="Tetratricopeptide repeat domain"/>
    <property type="match status" value="1"/>
</dbReference>
<feature type="compositionally biased region" description="Basic and acidic residues" evidence="5">
    <location>
        <begin position="80"/>
        <end position="89"/>
    </location>
</feature>
<feature type="compositionally biased region" description="Basic and acidic residues" evidence="5">
    <location>
        <begin position="53"/>
        <end position="70"/>
    </location>
</feature>
<dbReference type="InterPro" id="IPR011990">
    <property type="entry name" value="TPR-like_helical_dom_sf"/>
</dbReference>
<evidence type="ECO:0000256" key="5">
    <source>
        <dbReference type="SAM" id="MobiDB-lite"/>
    </source>
</evidence>
<keyword evidence="3" id="KW-0677">Repeat</keyword>
<dbReference type="InterPro" id="IPR013633">
    <property type="entry name" value="NRDE-2"/>
</dbReference>
<proteinExistence type="inferred from homology"/>
<dbReference type="GO" id="GO:0006396">
    <property type="term" value="P:RNA processing"/>
    <property type="evidence" value="ECO:0007669"/>
    <property type="project" value="InterPro"/>
</dbReference>
<dbReference type="Proteomes" id="UP000249363">
    <property type="component" value="Unassembled WGS sequence"/>
</dbReference>
<feature type="compositionally biased region" description="Basic residues" evidence="5">
    <location>
        <begin position="40"/>
        <end position="52"/>
    </location>
</feature>
<dbReference type="Pfam" id="PF08424">
    <property type="entry name" value="NRDE-2"/>
    <property type="match status" value="1"/>
</dbReference>
<dbReference type="SMART" id="SM00386">
    <property type="entry name" value="HAT"/>
    <property type="match status" value="2"/>
</dbReference>
<feature type="compositionally biased region" description="Basic and acidic residues" evidence="5">
    <location>
        <begin position="1097"/>
        <end position="1107"/>
    </location>
</feature>
<feature type="compositionally biased region" description="Acidic residues" evidence="5">
    <location>
        <begin position="233"/>
        <end position="248"/>
    </location>
</feature>
<dbReference type="PANTHER" id="PTHR13471">
    <property type="entry name" value="TETRATRICOPEPTIDE-LIKE HELICAL"/>
    <property type="match status" value="1"/>
</dbReference>
<gene>
    <name evidence="6" type="ORF">BHQ10_002491</name>
</gene>
<evidence type="ECO:0000313" key="6">
    <source>
        <dbReference type="EMBL" id="RAO66479.1"/>
    </source>
</evidence>
<dbReference type="InterPro" id="IPR003107">
    <property type="entry name" value="HAT"/>
</dbReference>
<evidence type="ECO:0000313" key="7">
    <source>
        <dbReference type="Proteomes" id="UP000249363"/>
    </source>
</evidence>
<evidence type="ECO:0000256" key="4">
    <source>
        <dbReference type="ARBA" id="ARBA00023242"/>
    </source>
</evidence>
<reference evidence="6 7" key="1">
    <citation type="journal article" date="2017" name="Biotechnol. Biofuels">
        <title>Differential beta-glucosidase expression as a function of carbon source availability in Talaromyces amestolkiae: a genomic and proteomic approach.</title>
        <authorList>
            <person name="de Eugenio L.I."/>
            <person name="Mendez-Liter J.A."/>
            <person name="Nieto-Dominguez M."/>
            <person name="Alonso L."/>
            <person name="Gil-Munoz J."/>
            <person name="Barriuso J."/>
            <person name="Prieto A."/>
            <person name="Martinez M.J."/>
        </authorList>
    </citation>
    <scope>NUCLEOTIDE SEQUENCE [LARGE SCALE GENOMIC DNA]</scope>
    <source>
        <strain evidence="6 7">CIB</strain>
    </source>
</reference>
<dbReference type="GO" id="GO:1902369">
    <property type="term" value="P:negative regulation of RNA catabolic process"/>
    <property type="evidence" value="ECO:0007669"/>
    <property type="project" value="TreeGrafter"/>
</dbReference>
<evidence type="ECO:0000256" key="3">
    <source>
        <dbReference type="ARBA" id="ARBA00022737"/>
    </source>
</evidence>
<feature type="region of interest" description="Disordered" evidence="5">
    <location>
        <begin position="1"/>
        <end position="89"/>
    </location>
</feature>
<name>A0A364KSF4_TALAM</name>
<protein>
    <submittedName>
        <fullName evidence="6">Uncharacterized protein</fullName>
    </submittedName>
</protein>
<dbReference type="STRING" id="1196081.A0A364KSF4"/>
<sequence>MQEAKPVPKFASFKAKPAPPIEDVKKSRRTEDEHRDERSRHRSRHNSHRHRSQSRDRDSSRRSHREERPTRKVSPAPLPTKDESQDIYTIDRKGDIHNVVYGTIHRYSIPQYRRAGRGSIVGLPSRFRIDRAYDGEDYIVIRTGGWIPDGARHKTKSVLAKTDTKERNIFRVRQKFIPDNEDDVLKGFIPLSHDGSRKRRKTSGGYVSSDVSDDEAEKYGYRSIHGKAKPEEDVPSDMEASLESDTGDEGSALKWDREANKKNSELLRRAEDKPGDVDTWLEVIDYQDILLTGSDSTRQLTAAEKRSLADIKISLYEKALKKVGKHSEKDRLLLGYLQEGATLWESKRLTEQWHTILKHNPGYINLWVRYIDFRQTAFLEFSFERCKSVYLECMNLNASSENNAEQEAIQAYLFLRLTLFMREAGYSELSVGLWQAVLEFTLFRPETYSTAAKADILAAFTGFWESEVARIGEPGSKGWKSNKSSDLEFVTDHAQTQLKVEELFSSWSTEERRLSCGARLPARTVDTVENDDPFRVVLWSDIEPFLSFFFSWKDESTLIQEFLKFCYLPPLRQASTSISGGNAFLRTELVHISDSSIVTMVNASSEEETQPNSSTVFSTAPLQNMIHSVDTLFTNGNWVQSMSLWKEIIMHDKTIIDAEWVRRCLRLLVGAFFQNDELAEFALAVEYAINPTEGKKYAKSLLKKRSSSLRLYNTFALMESCSDNFSAALHVWATTFSMAAILSEVQRLEFGTLLRSWVWEFLVQSKPESAIQVLKSIPDFTINLEILQQAKQIDISPAQRLKTQRFLMESCDHSLSLQNLASFTAWIDLTALLHYLIGSYDLSSALEIYSSTFSRLETSSLVTENFKSTALELLHQSRSRLMYHHITTKRTYKPSIIRELLIESTTLFPHNTLLLSLFTWNESRFRVDERIRSAIVPKSSPTTERPITTSLLSILAELTRPIYTGSTIHSARAAFERALQPSPSGNATPSPSLWKLYILFELHRAKDISAAQKLFYRAMRACPWSKDLLMLAFPSVPSSDNEAKGRLFVDDSGEEDWWELRRIYNVLLDKELRIHVEIDDDLLEDGERMWIEREQRRIKSRGRDSKQKGKVKKTGKGREVVYLPDDADTDHSV</sequence>
<comment type="subcellular location">
    <subcellularLocation>
        <location evidence="1">Nucleus</location>
    </subcellularLocation>
</comment>
<evidence type="ECO:0000256" key="1">
    <source>
        <dbReference type="ARBA" id="ARBA00004123"/>
    </source>
</evidence>
<keyword evidence="4" id="KW-0539">Nucleus</keyword>
<keyword evidence="7" id="KW-1185">Reference proteome</keyword>
<comment type="similarity">
    <text evidence="2">Belongs to the NRDE2 family.</text>
</comment>
<dbReference type="GeneID" id="63791708"/>
<feature type="region of interest" description="Disordered" evidence="5">
    <location>
        <begin position="1097"/>
        <end position="1133"/>
    </location>
</feature>
<evidence type="ECO:0000256" key="2">
    <source>
        <dbReference type="ARBA" id="ARBA00009265"/>
    </source>
</evidence>
<dbReference type="PANTHER" id="PTHR13471:SF0">
    <property type="entry name" value="NUCLEAR EXOSOME REGULATOR NRDE2"/>
    <property type="match status" value="1"/>
</dbReference>
<accession>A0A364KSF4</accession>
<dbReference type="RefSeq" id="XP_040730996.1">
    <property type="nucleotide sequence ID" value="XM_040874643.1"/>
</dbReference>
<dbReference type="GO" id="GO:0071013">
    <property type="term" value="C:catalytic step 2 spliceosome"/>
    <property type="evidence" value="ECO:0007669"/>
    <property type="project" value="TreeGrafter"/>
</dbReference>